<dbReference type="EMBL" id="VHSH01000006">
    <property type="protein sequence ID" value="TQV78482.1"/>
    <property type="molecule type" value="Genomic_DNA"/>
</dbReference>
<dbReference type="Proteomes" id="UP000315252">
    <property type="component" value="Unassembled WGS sequence"/>
</dbReference>
<sequence length="315" mass="35423">MNEVESAEHQWGGRNLIGGGVGAGPALTLKQLLYKLEDHFPTLLSGEGSLRSEREMWSDRLLSTFDGAYLETLGPPGAISGLLYSYDPGPESETRKKRIWAGTLLRNALPRWRGGKTWVRRALLRLEENRHAECVQKQVEGHSLTVEYDPGSDALGPRLVMRIMPPVAAKPPPISLGVSCDELLNGLRGVFSKQEEPWPREAFHVPHAEFRPRNSSASLSVFSARDEVTQIAYVYPLSDEVKSELEQNRRYALELVRNTFPHWPEASEWLRNAIVRMELEQGYADTKVLRRGLCLQVVHHQGDIVISVIPEGILF</sequence>
<dbReference type="RefSeq" id="WP_142897815.1">
    <property type="nucleotide sequence ID" value="NZ_ML660057.1"/>
</dbReference>
<proteinExistence type="predicted"/>
<evidence type="ECO:0000313" key="2">
    <source>
        <dbReference type="Proteomes" id="UP000315252"/>
    </source>
</evidence>
<evidence type="ECO:0000313" key="1">
    <source>
        <dbReference type="EMBL" id="TQV78482.1"/>
    </source>
</evidence>
<name>A0A545TMM0_9PROT</name>
<dbReference type="AlphaFoldDB" id="A0A545TMM0"/>
<keyword evidence="2" id="KW-1185">Reference proteome</keyword>
<accession>A0A545TMM0</accession>
<gene>
    <name evidence="1" type="ORF">FKG95_18140</name>
</gene>
<comment type="caution">
    <text evidence="1">The sequence shown here is derived from an EMBL/GenBank/DDBJ whole genome shotgun (WGS) entry which is preliminary data.</text>
</comment>
<reference evidence="1 2" key="1">
    <citation type="submission" date="2019-06" db="EMBL/GenBank/DDBJ databases">
        <title>Whole genome sequence for Rhodospirillaceae sp. R148.</title>
        <authorList>
            <person name="Wang G."/>
        </authorList>
    </citation>
    <scope>NUCLEOTIDE SEQUENCE [LARGE SCALE GENOMIC DNA]</scope>
    <source>
        <strain evidence="1 2">R148</strain>
    </source>
</reference>
<protein>
    <submittedName>
        <fullName evidence="1">Uncharacterized protein</fullName>
    </submittedName>
</protein>
<organism evidence="1 2">
    <name type="scientific">Denitrobaculum tricleocarpae</name>
    <dbReference type="NCBI Taxonomy" id="2591009"/>
    <lineage>
        <taxon>Bacteria</taxon>
        <taxon>Pseudomonadati</taxon>
        <taxon>Pseudomonadota</taxon>
        <taxon>Alphaproteobacteria</taxon>
        <taxon>Rhodospirillales</taxon>
        <taxon>Rhodospirillaceae</taxon>
        <taxon>Denitrobaculum</taxon>
    </lineage>
</organism>